<dbReference type="InterPro" id="IPR031348">
    <property type="entry name" value="PigL_N"/>
</dbReference>
<feature type="domain" description="Azaphilone pigments biosynthesis cluster protein L N-terminal" evidence="2">
    <location>
        <begin position="1"/>
        <end position="121"/>
    </location>
</feature>
<dbReference type="Proteomes" id="UP000253153">
    <property type="component" value="Unassembled WGS sequence"/>
</dbReference>
<feature type="chain" id="PRO_5016792852" description="Azaphilone pigments biosynthesis cluster protein L N-terminal domain-containing protein" evidence="1">
    <location>
        <begin position="17"/>
        <end position="287"/>
    </location>
</feature>
<sequence>MEAVGFGASILTFVAAAVSVSKSIHDILSAIKDGPETIGFLNNEISQLEAILQRLLQVSASTAGLSDRPELEQLVKKCKDDLVAFEAKLRQLDVSGADSRRGRLWRKLKICLEEKDLDHIRGVVKWHVHILTLHMVIVQTRELPALTDILPTLQQIHQGVAALQVASTSAAIIKVDSSGMPSRVTELDDTESNIAEDVALDDAIARLMKLLEKRPGVVESDDSKKIVDDLSRLLYFVQDEVLSEKKGGDDQDVLNEVKLFTSLIICAPSISLNQNDPRSFKKANGNT</sequence>
<feature type="signal peptide" evidence="1">
    <location>
        <begin position="1"/>
        <end position="16"/>
    </location>
</feature>
<proteinExistence type="predicted"/>
<protein>
    <recommendedName>
        <fullName evidence="2">Azaphilone pigments biosynthesis cluster protein L N-terminal domain-containing protein</fullName>
    </recommendedName>
</protein>
<evidence type="ECO:0000313" key="3">
    <source>
        <dbReference type="EMBL" id="RBR12478.1"/>
    </source>
</evidence>
<dbReference type="RefSeq" id="XP_031013168.1">
    <property type="nucleotide sequence ID" value="XM_031162740.1"/>
</dbReference>
<gene>
    <name evidence="3" type="ORF">FIESC28_08602</name>
</gene>
<comment type="caution">
    <text evidence="3">The sequence shown here is derived from an EMBL/GenBank/DDBJ whole genome shotgun (WGS) entry which is preliminary data.</text>
</comment>
<keyword evidence="4" id="KW-1185">Reference proteome</keyword>
<keyword evidence="1" id="KW-0732">Signal</keyword>
<organism evidence="3 4">
    <name type="scientific">Fusarium coffeatum</name>
    <dbReference type="NCBI Taxonomy" id="231269"/>
    <lineage>
        <taxon>Eukaryota</taxon>
        <taxon>Fungi</taxon>
        <taxon>Dikarya</taxon>
        <taxon>Ascomycota</taxon>
        <taxon>Pezizomycotina</taxon>
        <taxon>Sordariomycetes</taxon>
        <taxon>Hypocreomycetidae</taxon>
        <taxon>Hypocreales</taxon>
        <taxon>Nectriaceae</taxon>
        <taxon>Fusarium</taxon>
        <taxon>Fusarium incarnatum-equiseti species complex</taxon>
    </lineage>
</organism>
<name>A0A366R7E2_9HYPO</name>
<evidence type="ECO:0000256" key="1">
    <source>
        <dbReference type="SAM" id="SignalP"/>
    </source>
</evidence>
<accession>A0A366R7E2</accession>
<dbReference type="EMBL" id="QKXC01000198">
    <property type="protein sequence ID" value="RBR12478.1"/>
    <property type="molecule type" value="Genomic_DNA"/>
</dbReference>
<dbReference type="Pfam" id="PF17111">
    <property type="entry name" value="PigL_N"/>
    <property type="match status" value="1"/>
</dbReference>
<dbReference type="OrthoDB" id="539213at2759"/>
<reference evidence="3 4" key="1">
    <citation type="submission" date="2018-06" db="EMBL/GenBank/DDBJ databases">
        <title>Fusarium incarnatum-equiseti species complex species 28.</title>
        <authorList>
            <person name="Gardiner D.M."/>
        </authorList>
    </citation>
    <scope>NUCLEOTIDE SEQUENCE [LARGE SCALE GENOMIC DNA]</scope>
    <source>
        <strain evidence="3 4">FIESC_28</strain>
    </source>
</reference>
<evidence type="ECO:0000259" key="2">
    <source>
        <dbReference type="Pfam" id="PF17111"/>
    </source>
</evidence>
<dbReference type="AlphaFoldDB" id="A0A366R7E2"/>
<dbReference type="GeneID" id="41998036"/>
<evidence type="ECO:0000313" key="4">
    <source>
        <dbReference type="Proteomes" id="UP000253153"/>
    </source>
</evidence>